<evidence type="ECO:0000313" key="14">
    <source>
        <dbReference type="EMBL" id="PSK56490.1"/>
    </source>
</evidence>
<keyword evidence="15" id="KW-1185">Reference proteome</keyword>
<evidence type="ECO:0000256" key="9">
    <source>
        <dbReference type="ARBA" id="ARBA00030795"/>
    </source>
</evidence>
<dbReference type="AlphaFoldDB" id="A0A2P8A7P6"/>
<evidence type="ECO:0000256" key="11">
    <source>
        <dbReference type="ARBA" id="ARBA00049348"/>
    </source>
</evidence>
<comment type="similarity">
    <text evidence="2">Belongs to the MGMT family.</text>
</comment>
<dbReference type="GO" id="GO:0032259">
    <property type="term" value="P:methylation"/>
    <property type="evidence" value="ECO:0007669"/>
    <property type="project" value="UniProtKB-KW"/>
</dbReference>
<dbReference type="PANTHER" id="PTHR10815">
    <property type="entry name" value="METHYLATED-DNA--PROTEIN-CYSTEINE METHYLTRANSFERASE"/>
    <property type="match status" value="1"/>
</dbReference>
<dbReference type="GO" id="GO:0006281">
    <property type="term" value="P:DNA repair"/>
    <property type="evidence" value="ECO:0007669"/>
    <property type="project" value="UniProtKB-KW"/>
</dbReference>
<organism evidence="14 15">
    <name type="scientific">Elsinoe australis</name>
    <dbReference type="NCBI Taxonomy" id="40998"/>
    <lineage>
        <taxon>Eukaryota</taxon>
        <taxon>Fungi</taxon>
        <taxon>Dikarya</taxon>
        <taxon>Ascomycota</taxon>
        <taxon>Pezizomycotina</taxon>
        <taxon>Dothideomycetes</taxon>
        <taxon>Dothideomycetidae</taxon>
        <taxon>Myriangiales</taxon>
        <taxon>Elsinoaceae</taxon>
        <taxon>Elsinoe</taxon>
    </lineage>
</organism>
<dbReference type="Proteomes" id="UP000243723">
    <property type="component" value="Unassembled WGS sequence"/>
</dbReference>
<feature type="compositionally biased region" description="Basic and acidic residues" evidence="12">
    <location>
        <begin position="199"/>
        <end position="217"/>
    </location>
</feature>
<feature type="compositionally biased region" description="Basic residues" evidence="12">
    <location>
        <begin position="111"/>
        <end position="120"/>
    </location>
</feature>
<feature type="compositionally biased region" description="Basic and acidic residues" evidence="12">
    <location>
        <begin position="143"/>
        <end position="152"/>
    </location>
</feature>
<comment type="caution">
    <text evidence="14">The sequence shown here is derived from an EMBL/GenBank/DDBJ whole genome shotgun (WGS) entry which is preliminary data.</text>
</comment>
<dbReference type="Gene3D" id="1.10.10.10">
    <property type="entry name" value="Winged helix-like DNA-binding domain superfamily/Winged helix DNA-binding domain"/>
    <property type="match status" value="1"/>
</dbReference>
<evidence type="ECO:0000256" key="8">
    <source>
        <dbReference type="ARBA" id="ARBA00023204"/>
    </source>
</evidence>
<keyword evidence="8" id="KW-0234">DNA repair</keyword>
<name>A0A2P8A7P6_9PEZI</name>
<evidence type="ECO:0000256" key="7">
    <source>
        <dbReference type="ARBA" id="ARBA00022763"/>
    </source>
</evidence>
<evidence type="ECO:0000259" key="13">
    <source>
        <dbReference type="Pfam" id="PF01035"/>
    </source>
</evidence>
<comment type="catalytic activity">
    <reaction evidence="1">
        <text>a 4-O-methyl-thymidine in DNA + L-cysteinyl-[protein] = a thymidine in DNA + S-methyl-L-cysteinyl-[protein]</text>
        <dbReference type="Rhea" id="RHEA:53428"/>
        <dbReference type="Rhea" id="RHEA-COMP:10131"/>
        <dbReference type="Rhea" id="RHEA-COMP:10132"/>
        <dbReference type="Rhea" id="RHEA-COMP:13555"/>
        <dbReference type="Rhea" id="RHEA-COMP:13556"/>
        <dbReference type="ChEBI" id="CHEBI:29950"/>
        <dbReference type="ChEBI" id="CHEBI:82612"/>
        <dbReference type="ChEBI" id="CHEBI:137386"/>
        <dbReference type="ChEBI" id="CHEBI:137387"/>
        <dbReference type="EC" id="2.1.1.63"/>
    </reaction>
</comment>
<feature type="domain" description="Methylated-DNA-[protein]-cysteine S-methyltransferase DNA binding" evidence="13">
    <location>
        <begin position="255"/>
        <end position="345"/>
    </location>
</feature>
<evidence type="ECO:0000256" key="10">
    <source>
        <dbReference type="ARBA" id="ARBA00031621"/>
    </source>
</evidence>
<keyword evidence="5" id="KW-0489">Methyltransferase</keyword>
<dbReference type="PANTHER" id="PTHR10815:SF13">
    <property type="entry name" value="METHYLATED-DNA--PROTEIN-CYSTEINE METHYLTRANSFERASE"/>
    <property type="match status" value="1"/>
</dbReference>
<evidence type="ECO:0000256" key="3">
    <source>
        <dbReference type="ARBA" id="ARBA00011918"/>
    </source>
</evidence>
<dbReference type="SUPFAM" id="SSF46767">
    <property type="entry name" value="Methylated DNA-protein cysteine methyltransferase, C-terminal domain"/>
    <property type="match status" value="1"/>
</dbReference>
<dbReference type="OrthoDB" id="1907495at2759"/>
<dbReference type="Pfam" id="PF01035">
    <property type="entry name" value="DNA_binding_1"/>
    <property type="match status" value="1"/>
</dbReference>
<keyword evidence="7" id="KW-0227">DNA damage</keyword>
<protein>
    <recommendedName>
        <fullName evidence="4">Methylated-DNA--protein-cysteine methyltransferase</fullName>
        <ecNumber evidence="3">2.1.1.63</ecNumber>
    </recommendedName>
    <alternativeName>
        <fullName evidence="9">6-O-methylguanine-DNA methyltransferase</fullName>
    </alternativeName>
    <alternativeName>
        <fullName evidence="10">O-6-methylguanine-DNA-alkyltransferase</fullName>
    </alternativeName>
</protein>
<dbReference type="InterPro" id="IPR036217">
    <property type="entry name" value="MethylDNA_cys_MeTrfase_DNAb"/>
</dbReference>
<dbReference type="InterPro" id="IPR001497">
    <property type="entry name" value="MethylDNA_cys_MeTrfase_AS"/>
</dbReference>
<dbReference type="CDD" id="cd06445">
    <property type="entry name" value="ATase"/>
    <property type="match status" value="1"/>
</dbReference>
<evidence type="ECO:0000313" key="15">
    <source>
        <dbReference type="Proteomes" id="UP000243723"/>
    </source>
</evidence>
<comment type="catalytic activity">
    <reaction evidence="11">
        <text>a 6-O-methyl-2'-deoxyguanosine in DNA + L-cysteinyl-[protein] = S-methyl-L-cysteinyl-[protein] + a 2'-deoxyguanosine in DNA</text>
        <dbReference type="Rhea" id="RHEA:24000"/>
        <dbReference type="Rhea" id="RHEA-COMP:10131"/>
        <dbReference type="Rhea" id="RHEA-COMP:10132"/>
        <dbReference type="Rhea" id="RHEA-COMP:11367"/>
        <dbReference type="Rhea" id="RHEA-COMP:11368"/>
        <dbReference type="ChEBI" id="CHEBI:29950"/>
        <dbReference type="ChEBI" id="CHEBI:82612"/>
        <dbReference type="ChEBI" id="CHEBI:85445"/>
        <dbReference type="ChEBI" id="CHEBI:85448"/>
        <dbReference type="EC" id="2.1.1.63"/>
    </reaction>
</comment>
<evidence type="ECO:0000256" key="1">
    <source>
        <dbReference type="ARBA" id="ARBA00001286"/>
    </source>
</evidence>
<reference evidence="14 15" key="1">
    <citation type="submission" date="2017-05" db="EMBL/GenBank/DDBJ databases">
        <title>Draft genome sequence of Elsinoe australis.</title>
        <authorList>
            <person name="Cheng Q."/>
        </authorList>
    </citation>
    <scope>NUCLEOTIDE SEQUENCE [LARGE SCALE GENOMIC DNA]</scope>
    <source>
        <strain evidence="14 15">NL1</strain>
    </source>
</reference>
<dbReference type="EMBL" id="NHZQ01000060">
    <property type="protein sequence ID" value="PSK56490.1"/>
    <property type="molecule type" value="Genomic_DNA"/>
</dbReference>
<dbReference type="GO" id="GO:0003908">
    <property type="term" value="F:methylated-DNA-[protein]-cysteine S-methyltransferase activity"/>
    <property type="evidence" value="ECO:0007669"/>
    <property type="project" value="UniProtKB-EC"/>
</dbReference>
<sequence length="362" mass="38888">MTSASSSPPDEFSPLREKWLTLHRTTLPSLAKAKSPSQPHWPVVLDHCFARIILDNAVGVDKPWNQVLKAPAYRNMGRGQLKAAIGLGERIAAGEVNLVELDERSLGLRGKGSKVGRKGKAGGGVAKEEEGAVGERGTGLKRKVADDGKTEESNLTGKKRKQSKDGTVSSYFLPSPKAETAPTSPRKSRSSDPSPKQEATPEDKPDPQRQPDSKETPEAVTAPETEIKTLRNPITNATYPSAPPLELIEKSTLTPFRKQVLALLCQVPEGKYTTYAALATHITAASHKTCARAVGNAMRNNPFAPVVPCHRVLATGGKIGGFGGEWGDDGKFAGRKREMLRGEGVRFDGGGKVVGEVWRGFK</sequence>
<feature type="region of interest" description="Disordered" evidence="12">
    <location>
        <begin position="109"/>
        <end position="238"/>
    </location>
</feature>
<evidence type="ECO:0000256" key="4">
    <source>
        <dbReference type="ARBA" id="ARBA00015377"/>
    </source>
</evidence>
<evidence type="ECO:0000256" key="12">
    <source>
        <dbReference type="SAM" id="MobiDB-lite"/>
    </source>
</evidence>
<evidence type="ECO:0000256" key="2">
    <source>
        <dbReference type="ARBA" id="ARBA00008711"/>
    </source>
</evidence>
<dbReference type="NCBIfam" id="TIGR00589">
    <property type="entry name" value="ogt"/>
    <property type="match status" value="1"/>
</dbReference>
<evidence type="ECO:0000256" key="5">
    <source>
        <dbReference type="ARBA" id="ARBA00022603"/>
    </source>
</evidence>
<dbReference type="STRING" id="40998.A0A2P8A7P6"/>
<evidence type="ECO:0000256" key="6">
    <source>
        <dbReference type="ARBA" id="ARBA00022679"/>
    </source>
</evidence>
<dbReference type="PROSITE" id="PS00374">
    <property type="entry name" value="MGMT"/>
    <property type="match status" value="1"/>
</dbReference>
<proteinExistence type="inferred from homology"/>
<keyword evidence="6" id="KW-0808">Transferase</keyword>
<gene>
    <name evidence="14" type="ORF">B9Z65_6114</name>
</gene>
<dbReference type="EC" id="2.1.1.63" evidence="3"/>
<dbReference type="InterPro" id="IPR036388">
    <property type="entry name" value="WH-like_DNA-bd_sf"/>
</dbReference>
<accession>A0A2P8A7P6</accession>
<dbReference type="InterPro" id="IPR014048">
    <property type="entry name" value="MethylDNA_cys_MeTrfase_DNA-bd"/>
</dbReference>